<dbReference type="EMBL" id="CP001818">
    <property type="protein sequence ID" value="ACZ18271.1"/>
    <property type="molecule type" value="Genomic_DNA"/>
</dbReference>
<evidence type="ECO:0000256" key="1">
    <source>
        <dbReference type="ARBA" id="ARBA00009477"/>
    </source>
</evidence>
<dbReference type="NCBIfam" id="TIGR01730">
    <property type="entry name" value="RND_mfp"/>
    <property type="match status" value="1"/>
</dbReference>
<dbReference type="Gene3D" id="2.40.50.100">
    <property type="match status" value="1"/>
</dbReference>
<feature type="domain" description="YknX-like C-terminal permuted SH3-like" evidence="4">
    <location>
        <begin position="319"/>
        <end position="387"/>
    </location>
</feature>
<evidence type="ECO:0000313" key="6">
    <source>
        <dbReference type="Proteomes" id="UP000002030"/>
    </source>
</evidence>
<dbReference type="PANTHER" id="PTHR30469">
    <property type="entry name" value="MULTIDRUG RESISTANCE PROTEIN MDTA"/>
    <property type="match status" value="1"/>
</dbReference>
<reference evidence="5 6" key="1">
    <citation type="journal article" date="2009" name="Stand. Genomic Sci.">
        <title>Complete genome sequence of Thermanaerovibrio acidaminovorans type strain (Su883).</title>
        <authorList>
            <person name="Chovatia M."/>
            <person name="Sikorski J."/>
            <person name="Schroder M."/>
            <person name="Lapidus A."/>
            <person name="Nolan M."/>
            <person name="Tice H."/>
            <person name="Glavina Del Rio T."/>
            <person name="Copeland A."/>
            <person name="Cheng J.F."/>
            <person name="Lucas S."/>
            <person name="Chen F."/>
            <person name="Bruce D."/>
            <person name="Goodwin L."/>
            <person name="Pitluck S."/>
            <person name="Ivanova N."/>
            <person name="Mavromatis K."/>
            <person name="Ovchinnikova G."/>
            <person name="Pati A."/>
            <person name="Chen A."/>
            <person name="Palaniappan K."/>
            <person name="Land M."/>
            <person name="Hauser L."/>
            <person name="Chang Y.J."/>
            <person name="Jeffries C.D."/>
            <person name="Chain P."/>
            <person name="Saunders E."/>
            <person name="Detter J.C."/>
            <person name="Brettin T."/>
            <person name="Rohde M."/>
            <person name="Goker M."/>
            <person name="Spring S."/>
            <person name="Bristow J."/>
            <person name="Markowitz V."/>
            <person name="Hugenholtz P."/>
            <person name="Kyrpides N.C."/>
            <person name="Klenk H.P."/>
            <person name="Eisen J.A."/>
        </authorList>
    </citation>
    <scope>NUCLEOTIDE SEQUENCE [LARGE SCALE GENOMIC DNA]</scope>
    <source>
        <strain evidence="6">ATCC 49978 / DSM 6589 / Su883</strain>
    </source>
</reference>
<dbReference type="InterPro" id="IPR006143">
    <property type="entry name" value="RND_pump_MFP"/>
</dbReference>
<sequence length="392" mass="42974">MRIKADWRLGALAVLAALGVFWGLRHFSPPDEETVGKAQPVSVREVGPMDFREDFSTQGTIRALRFAAVTPKADGTILEVYVREGDRVRRGQPLFRTDNVRQEEAYRIAQRDVDAASFAVEERTHAVIRARAELERVELDLKRFRELLDEGAISQSMFDDVSTRYRQAKAMYASAQSMLNSAQASLRKAQGALNIARKNLSDTTVVSPMDGMVSRRLMEPGEMGRAGVPVLRIDDPSQVEVLAYLPSEMYPKVVPGVTRVELLDSSGAPVEVLTVKIKSPVVDPTSRSFEVRCLAEGGPSKVPGAMAELRFLLGSSRSLGIPRRSVVHREEGDVIYTVSGDVARMVRVVTGLSTDGHVELVSGDVKAGDLVVVDGAQMLDQGSKVKVVRRSK</sequence>
<dbReference type="AlphaFoldDB" id="D1B7L8"/>
<dbReference type="GO" id="GO:0015562">
    <property type="term" value="F:efflux transmembrane transporter activity"/>
    <property type="evidence" value="ECO:0007669"/>
    <property type="project" value="TreeGrafter"/>
</dbReference>
<dbReference type="InterPro" id="IPR058625">
    <property type="entry name" value="MdtA-like_BSH"/>
</dbReference>
<organism evidence="5 6">
    <name type="scientific">Thermanaerovibrio acidaminovorans (strain ATCC 49978 / DSM 6589 / Su883)</name>
    <name type="common">Selenomonas acidaminovorans</name>
    <dbReference type="NCBI Taxonomy" id="525903"/>
    <lineage>
        <taxon>Bacteria</taxon>
        <taxon>Thermotogati</taxon>
        <taxon>Synergistota</taxon>
        <taxon>Synergistia</taxon>
        <taxon>Synergistales</taxon>
        <taxon>Synergistaceae</taxon>
        <taxon>Thermanaerovibrio</taxon>
    </lineage>
</organism>
<dbReference type="KEGG" id="tai:Taci_0031"/>
<dbReference type="Pfam" id="PF25989">
    <property type="entry name" value="YknX_C"/>
    <property type="match status" value="1"/>
</dbReference>
<dbReference type="EnsemblBacteria" id="ACZ18271">
    <property type="protein sequence ID" value="ACZ18271"/>
    <property type="gene ID" value="Taci_0031"/>
</dbReference>
<dbReference type="RefSeq" id="WP_012868787.1">
    <property type="nucleotide sequence ID" value="NC_013522.1"/>
</dbReference>
<comment type="similarity">
    <text evidence="1">Belongs to the membrane fusion protein (MFP) (TC 8.A.1) family.</text>
</comment>
<dbReference type="eggNOG" id="COG0845">
    <property type="taxonomic scope" value="Bacteria"/>
</dbReference>
<name>D1B7L8_THEAS</name>
<gene>
    <name evidence="5" type="ordered locus">Taci_0031</name>
</gene>
<accession>D1B7L8</accession>
<dbReference type="Gene3D" id="2.40.30.170">
    <property type="match status" value="1"/>
</dbReference>
<keyword evidence="6" id="KW-1185">Reference proteome</keyword>
<dbReference type="STRING" id="525903.Taci_0031"/>
<dbReference type="PANTHER" id="PTHR30469:SF15">
    <property type="entry name" value="HLYD FAMILY OF SECRETION PROTEINS"/>
    <property type="match status" value="1"/>
</dbReference>
<dbReference type="InterPro" id="IPR058624">
    <property type="entry name" value="MdtA-like_HH"/>
</dbReference>
<dbReference type="Pfam" id="PF25917">
    <property type="entry name" value="BSH_RND"/>
    <property type="match status" value="1"/>
</dbReference>
<evidence type="ECO:0000259" key="4">
    <source>
        <dbReference type="Pfam" id="PF25989"/>
    </source>
</evidence>
<dbReference type="OrthoDB" id="2604at2"/>
<feature type="domain" description="Multidrug resistance protein MdtA-like barrel-sandwich hybrid" evidence="3">
    <location>
        <begin position="66"/>
        <end position="225"/>
    </location>
</feature>
<feature type="domain" description="Multidrug resistance protein MdtA-like alpha-helical hairpin" evidence="2">
    <location>
        <begin position="128"/>
        <end position="187"/>
    </location>
</feature>
<dbReference type="Gene3D" id="2.40.420.20">
    <property type="match status" value="1"/>
</dbReference>
<dbReference type="HOGENOM" id="CLU_018816_1_3_0"/>
<proteinExistence type="inferred from homology"/>
<protein>
    <submittedName>
        <fullName evidence="5">Efflux transporter, RND family, MFP subunit</fullName>
    </submittedName>
</protein>
<evidence type="ECO:0000313" key="5">
    <source>
        <dbReference type="EMBL" id="ACZ18271.1"/>
    </source>
</evidence>
<evidence type="ECO:0000259" key="2">
    <source>
        <dbReference type="Pfam" id="PF25876"/>
    </source>
</evidence>
<dbReference type="Gene3D" id="1.10.287.470">
    <property type="entry name" value="Helix hairpin bin"/>
    <property type="match status" value="1"/>
</dbReference>
<dbReference type="GO" id="GO:1990281">
    <property type="term" value="C:efflux pump complex"/>
    <property type="evidence" value="ECO:0007669"/>
    <property type="project" value="TreeGrafter"/>
</dbReference>
<dbReference type="InterPro" id="IPR058637">
    <property type="entry name" value="YknX-like_C"/>
</dbReference>
<dbReference type="Proteomes" id="UP000002030">
    <property type="component" value="Chromosome"/>
</dbReference>
<dbReference type="SUPFAM" id="SSF111369">
    <property type="entry name" value="HlyD-like secretion proteins"/>
    <property type="match status" value="1"/>
</dbReference>
<dbReference type="Pfam" id="PF25876">
    <property type="entry name" value="HH_MFP_RND"/>
    <property type="match status" value="1"/>
</dbReference>
<evidence type="ECO:0000259" key="3">
    <source>
        <dbReference type="Pfam" id="PF25917"/>
    </source>
</evidence>